<dbReference type="GO" id="GO:0004715">
    <property type="term" value="F:non-membrane spanning protein tyrosine kinase activity"/>
    <property type="evidence" value="ECO:0007669"/>
    <property type="project" value="UniProtKB-EC"/>
</dbReference>
<dbReference type="InterPro" id="IPR053215">
    <property type="entry name" value="TKL_Ser/Thr_kinase"/>
</dbReference>
<dbReference type="CDD" id="cd13999">
    <property type="entry name" value="STKc_MAP3K-like"/>
    <property type="match status" value="1"/>
</dbReference>
<keyword evidence="2 4" id="KW-0547">Nucleotide-binding</keyword>
<dbReference type="SUPFAM" id="SSF56112">
    <property type="entry name" value="Protein kinase-like (PK-like)"/>
    <property type="match status" value="1"/>
</dbReference>
<evidence type="ECO:0000256" key="1">
    <source>
        <dbReference type="ARBA" id="ARBA00022527"/>
    </source>
</evidence>
<keyword evidence="6" id="KW-0812">Transmembrane</keyword>
<dbReference type="PROSITE" id="PS00108">
    <property type="entry name" value="PROTEIN_KINASE_ST"/>
    <property type="match status" value="1"/>
</dbReference>
<keyword evidence="1" id="KW-0723">Serine/threonine-protein kinase</keyword>
<dbReference type="PROSITE" id="PS50011">
    <property type="entry name" value="PROTEIN_KINASE_DOM"/>
    <property type="match status" value="1"/>
</dbReference>
<sequence>MELSIARPNAHANSIIPRHSRTLVVSRVAQINAPLYVISVDCTGCLAGYSPRGYLTCEKDPEKIFTPAEYVALKETSFEAKNQTLNFNEKDYLPIYTKCSSYVDISSKSFLGVWAMLKTNESTKYISLVTNTIYDQTQLEFLTKQQTWVGEDTALILQDSNGRCLHSNDDVVDFVSTSSLTFMMEKDKEYYVLIHGYYGEGLKDTKLFVREEDHPCKSHSKTIEWNDLIKSGGINYTTKFANSVLSSDACVTEDNKGNWFLIHGAQHTILVSGSPMKLQVVSVTADVTSCEDDSAVCELIVSTDKNGNAALLSLEQSKDYYFFFSYHPSFKTINFNIKVVCSGCTDHCSLITGGCICQSGKCDTCGNGKIDIGEECDNSFKNSVGCNPSTCTCDVGFTHTADNDCVPNSCGDGVMTDQKECDGGVGCTSCLCDAGYVPYENPRAYCLSLNCGNGKIDGNEECDSGEGCYECECQEGYYVRGKDTSCKFMSKVGYIWLLVCCLVLSDVLVFFFILGISYVSERKLNSIISDEREAVDRLLPFFETNIIPFNSDGAERLEPIKSNELFEISNASIVLEDNDNYIEVNKTIQTSFTITNKAFKTLHFTCHSIDNFKYSVRFQPVTQSLKPSQTIRINLIVTAKCTTKVDDEIFITLRYGKLRTLLMDLNNQDSTDSKNSSVADISGKSQSSSRPRRPTQTSIRMSRSSETKKKRNKSKLTKYYTALKLKFESSLSTRLDLDEITLVRPQIGEGTYGTVYRAEWRKVDVAVKVMKTDTVLNYNDFLPHFIHEAQLMETIRSQFIINFIGSAITEDKLCLVTEFCVYGSLRNFMKNMENEMTLNFKFRAMYDIAHGMYYLHQNDIVHRDLKPDNVLVFSLNIDDAVCFKVSDFGTAGVITMSTNKEGVKDLGTPMYMAPEVHSSNQITFKSDVFSFAVCCLEIYLRKVPYPKEQFPDTESILKFVCAEKRLEISDECPVKKLITMCWSQNPQNRPDFRDITMELKLITGMELSNTSSDSLSVNSKKTKRQTNDGLQDLMKAGEKSPKNKRYSNIPSLSNSKVISDRDKLKRSVIPSRSPTSGVFTQIRASREKSFSPKNDNSEHYRGSLRNSVDNSPKSKNSDSSKGVEKMFGNKSPNKLDKPEKSSPKMFLRKSLSPIMGLKNHETESKRKMSQEIQPLEPNVKEEGQQKILIHSVTSDSLKK</sequence>
<dbReference type="InterPro" id="IPR000719">
    <property type="entry name" value="Prot_kinase_dom"/>
</dbReference>
<dbReference type="Proteomes" id="UP000014680">
    <property type="component" value="Unassembled WGS sequence"/>
</dbReference>
<evidence type="ECO:0000256" key="6">
    <source>
        <dbReference type="SAM" id="Phobius"/>
    </source>
</evidence>
<dbReference type="Pfam" id="PF07714">
    <property type="entry name" value="PK_Tyr_Ser-Thr"/>
    <property type="match status" value="1"/>
</dbReference>
<dbReference type="PROSITE" id="PS00107">
    <property type="entry name" value="PROTEIN_KINASE_ATP"/>
    <property type="match status" value="1"/>
</dbReference>
<feature type="compositionally biased region" description="Basic and acidic residues" evidence="5">
    <location>
        <begin position="1115"/>
        <end position="1124"/>
    </location>
</feature>
<dbReference type="InterPro" id="IPR008271">
    <property type="entry name" value="Ser/Thr_kinase_AS"/>
</dbReference>
<dbReference type="OrthoDB" id="30356at2759"/>
<dbReference type="OMA" id="ISDECPV"/>
<dbReference type="InterPro" id="IPR011009">
    <property type="entry name" value="Kinase-like_dom_sf"/>
</dbReference>
<feature type="region of interest" description="Disordered" evidence="5">
    <location>
        <begin position="1009"/>
        <end position="1199"/>
    </location>
</feature>
<dbReference type="SMART" id="SM00220">
    <property type="entry name" value="S_TKc"/>
    <property type="match status" value="1"/>
</dbReference>
<feature type="compositionally biased region" description="Polar residues" evidence="5">
    <location>
        <begin position="1046"/>
        <end position="1057"/>
    </location>
</feature>
<dbReference type="GO" id="GO:0005524">
    <property type="term" value="F:ATP binding"/>
    <property type="evidence" value="ECO:0007669"/>
    <property type="project" value="UniProtKB-UniRule"/>
</dbReference>
<dbReference type="KEGG" id="eiv:EIN_461740"/>
<feature type="transmembrane region" description="Helical" evidence="6">
    <location>
        <begin position="494"/>
        <end position="519"/>
    </location>
</feature>
<evidence type="ECO:0000259" key="7">
    <source>
        <dbReference type="PROSITE" id="PS50011"/>
    </source>
</evidence>
<feature type="binding site" evidence="4">
    <location>
        <position position="768"/>
    </location>
    <ligand>
        <name>ATP</name>
        <dbReference type="ChEBI" id="CHEBI:30616"/>
    </ligand>
</feature>
<evidence type="ECO:0000256" key="2">
    <source>
        <dbReference type="ARBA" id="ARBA00022741"/>
    </source>
</evidence>
<dbReference type="EMBL" id="KB206565">
    <property type="protein sequence ID" value="ELP89868.1"/>
    <property type="molecule type" value="Genomic_DNA"/>
</dbReference>
<proteinExistence type="predicted"/>
<dbReference type="GeneID" id="14888864"/>
<dbReference type="InterPro" id="IPR017441">
    <property type="entry name" value="Protein_kinase_ATP_BS"/>
</dbReference>
<protein>
    <submittedName>
        <fullName evidence="8">Serine-threonine protein kinase, putative</fullName>
        <ecNumber evidence="8">2.7.10.2</ecNumber>
    </submittedName>
</protein>
<dbReference type="PRINTS" id="PR00109">
    <property type="entry name" value="TYRKINASE"/>
</dbReference>
<keyword evidence="8" id="KW-0808">Transferase</keyword>
<keyword evidence="3 4" id="KW-0067">ATP-binding</keyword>
<feature type="compositionally biased region" description="Low complexity" evidence="5">
    <location>
        <begin position="685"/>
        <end position="704"/>
    </location>
</feature>
<keyword evidence="6" id="KW-0472">Membrane</keyword>
<evidence type="ECO:0000256" key="3">
    <source>
        <dbReference type="ARBA" id="ARBA00022840"/>
    </source>
</evidence>
<feature type="compositionally biased region" description="Basic and acidic residues" evidence="5">
    <location>
        <begin position="1158"/>
        <end position="1169"/>
    </location>
</feature>
<dbReference type="EC" id="2.7.10.2" evidence="8"/>
<keyword evidence="6" id="KW-1133">Transmembrane helix</keyword>
<dbReference type="RefSeq" id="XP_004256639.1">
    <property type="nucleotide sequence ID" value="XM_004256591.1"/>
</dbReference>
<feature type="domain" description="Protein kinase" evidence="7">
    <location>
        <begin position="741"/>
        <end position="1002"/>
    </location>
</feature>
<feature type="compositionally biased region" description="Polar residues" evidence="5">
    <location>
        <begin position="669"/>
        <end position="679"/>
    </location>
</feature>
<dbReference type="AlphaFoldDB" id="A0A0A1U662"/>
<name>A0A0A1U662_ENTIV</name>
<reference evidence="8 9" key="1">
    <citation type="submission" date="2012-10" db="EMBL/GenBank/DDBJ databases">
        <authorList>
            <person name="Zafar N."/>
            <person name="Inman J."/>
            <person name="Hall N."/>
            <person name="Lorenzi H."/>
            <person name="Caler E."/>
        </authorList>
    </citation>
    <scope>NUCLEOTIDE SEQUENCE [LARGE SCALE GENOMIC DNA]</scope>
    <source>
        <strain evidence="8 9">IP1</strain>
    </source>
</reference>
<dbReference type="InterPro" id="IPR001245">
    <property type="entry name" value="Ser-Thr/Tyr_kinase_cat_dom"/>
</dbReference>
<feature type="compositionally biased region" description="Low complexity" evidence="5">
    <location>
        <begin position="1009"/>
        <end position="1019"/>
    </location>
</feature>
<accession>A0A0A1U662</accession>
<feature type="compositionally biased region" description="Polar residues" evidence="5">
    <location>
        <begin position="1070"/>
        <end position="1083"/>
    </location>
</feature>
<keyword evidence="9" id="KW-1185">Reference proteome</keyword>
<dbReference type="Gene3D" id="1.10.510.10">
    <property type="entry name" value="Transferase(Phosphotransferase) domain 1"/>
    <property type="match status" value="1"/>
</dbReference>
<feature type="region of interest" description="Disordered" evidence="5">
    <location>
        <begin position="669"/>
        <end position="713"/>
    </location>
</feature>
<keyword evidence="8" id="KW-0418">Kinase</keyword>
<feature type="compositionally biased region" description="Basic and acidic residues" evidence="5">
    <location>
        <begin position="1084"/>
        <end position="1101"/>
    </location>
</feature>
<evidence type="ECO:0000313" key="8">
    <source>
        <dbReference type="EMBL" id="ELP89868.1"/>
    </source>
</evidence>
<evidence type="ECO:0000313" key="9">
    <source>
        <dbReference type="Proteomes" id="UP000014680"/>
    </source>
</evidence>
<evidence type="ECO:0000256" key="4">
    <source>
        <dbReference type="PROSITE-ProRule" id="PRU10141"/>
    </source>
</evidence>
<dbReference type="GO" id="GO:0004674">
    <property type="term" value="F:protein serine/threonine kinase activity"/>
    <property type="evidence" value="ECO:0007669"/>
    <property type="project" value="UniProtKB-KW"/>
</dbReference>
<dbReference type="PANTHER" id="PTHR45756">
    <property type="entry name" value="PALMITOYLTRANSFERASE"/>
    <property type="match status" value="1"/>
</dbReference>
<dbReference type="VEuPathDB" id="AmoebaDB:EIN_461740"/>
<dbReference type="PANTHER" id="PTHR45756:SF1">
    <property type="entry name" value="PROTEIN KINASE DOMAIN CONTAINING PROTEIN"/>
    <property type="match status" value="1"/>
</dbReference>
<feature type="compositionally biased region" description="Basic and acidic residues" evidence="5">
    <location>
        <begin position="1133"/>
        <end position="1142"/>
    </location>
</feature>
<evidence type="ECO:0000256" key="5">
    <source>
        <dbReference type="SAM" id="MobiDB-lite"/>
    </source>
</evidence>
<organism evidence="8 9">
    <name type="scientific">Entamoeba invadens IP1</name>
    <dbReference type="NCBI Taxonomy" id="370355"/>
    <lineage>
        <taxon>Eukaryota</taxon>
        <taxon>Amoebozoa</taxon>
        <taxon>Evosea</taxon>
        <taxon>Archamoebae</taxon>
        <taxon>Mastigamoebida</taxon>
        <taxon>Entamoebidae</taxon>
        <taxon>Entamoeba</taxon>
    </lineage>
</organism>
<gene>
    <name evidence="8" type="ORF">EIN_461740</name>
</gene>